<accession>A0A7C8V121</accession>
<feature type="compositionally biased region" description="Polar residues" evidence="1">
    <location>
        <begin position="111"/>
        <end position="122"/>
    </location>
</feature>
<dbReference type="EMBL" id="JAABOJ010000061">
    <property type="protein sequence ID" value="KAF3272939.1"/>
    <property type="molecule type" value="Genomic_DNA"/>
</dbReference>
<evidence type="ECO:0000313" key="2">
    <source>
        <dbReference type="EMBL" id="KAF3272939.1"/>
    </source>
</evidence>
<organism evidence="2 3">
    <name type="scientific">Orbilia oligospora</name>
    <name type="common">Nematode-trapping fungus</name>
    <name type="synonym">Arthrobotrys oligospora</name>
    <dbReference type="NCBI Taxonomy" id="2813651"/>
    <lineage>
        <taxon>Eukaryota</taxon>
        <taxon>Fungi</taxon>
        <taxon>Dikarya</taxon>
        <taxon>Ascomycota</taxon>
        <taxon>Pezizomycotina</taxon>
        <taxon>Orbiliomycetes</taxon>
        <taxon>Orbiliales</taxon>
        <taxon>Orbiliaceae</taxon>
        <taxon>Orbilia</taxon>
    </lineage>
</organism>
<evidence type="ECO:0000256" key="1">
    <source>
        <dbReference type="SAM" id="MobiDB-lite"/>
    </source>
</evidence>
<comment type="caution">
    <text evidence="2">The sequence shown here is derived from an EMBL/GenBank/DDBJ whole genome shotgun (WGS) entry which is preliminary data.</text>
</comment>
<feature type="region of interest" description="Disordered" evidence="1">
    <location>
        <begin position="97"/>
        <end position="122"/>
    </location>
</feature>
<name>A0A7C8V121_ORBOL</name>
<proteinExistence type="predicted"/>
<evidence type="ECO:0000313" key="3">
    <source>
        <dbReference type="Proteomes" id="UP000474640"/>
    </source>
</evidence>
<protein>
    <submittedName>
        <fullName evidence="2">Uncharacterized protein</fullName>
    </submittedName>
</protein>
<gene>
    <name evidence="2" type="ORF">TWF970_009951</name>
</gene>
<reference evidence="2 3" key="1">
    <citation type="submission" date="2020-01" db="EMBL/GenBank/DDBJ databases">
        <authorList>
            <person name="Palmer J.M."/>
        </authorList>
    </citation>
    <scope>NUCLEOTIDE SEQUENCE [LARGE SCALE GENOMIC DNA]</scope>
    <source>
        <strain evidence="2 3">TWF970</strain>
    </source>
</reference>
<dbReference type="AlphaFoldDB" id="A0A7C8V121"/>
<sequence length="122" mass="13880">MDVCKPIFPWSALHSATDRARSKPISSCESKMKEIRIRKPGLRTKRHEELQERKEKRTRSSIEFFRHKRSRSSLASLTYQPGSTSTAAREASKFNNLGVGKGRQSAKEPQKTATANVFMQTI</sequence>
<dbReference type="Proteomes" id="UP000474640">
    <property type="component" value="Unassembled WGS sequence"/>
</dbReference>